<comment type="caution">
    <text evidence="2">The sequence shown here is derived from an EMBL/GenBank/DDBJ whole genome shotgun (WGS) entry which is preliminary data.</text>
</comment>
<feature type="compositionally biased region" description="Acidic residues" evidence="1">
    <location>
        <begin position="55"/>
        <end position="70"/>
    </location>
</feature>
<dbReference type="RefSeq" id="WP_126601967.1">
    <property type="nucleotide sequence ID" value="NZ_BIFQ01000002.1"/>
</dbReference>
<accession>A0A401ZRR0</accession>
<protein>
    <submittedName>
        <fullName evidence="2">Uncharacterized protein</fullName>
    </submittedName>
</protein>
<dbReference type="AlphaFoldDB" id="A0A401ZRR0"/>
<proteinExistence type="predicted"/>
<name>A0A401ZRR0_9CHLR</name>
<sequence>MNTALPASSLPVEASESVERLLPFSLLFAETPPRFGPRDESIYPTAYKSNRDGKEEDDETDDTDDPDEIPDQTGLIADSNTREDDDY</sequence>
<evidence type="ECO:0000256" key="1">
    <source>
        <dbReference type="SAM" id="MobiDB-lite"/>
    </source>
</evidence>
<evidence type="ECO:0000313" key="3">
    <source>
        <dbReference type="Proteomes" id="UP000287224"/>
    </source>
</evidence>
<dbReference type="EMBL" id="BIFQ01000002">
    <property type="protein sequence ID" value="GCE09486.1"/>
    <property type="molecule type" value="Genomic_DNA"/>
</dbReference>
<dbReference type="OrthoDB" id="9851933at2"/>
<evidence type="ECO:0000313" key="2">
    <source>
        <dbReference type="EMBL" id="GCE09486.1"/>
    </source>
</evidence>
<gene>
    <name evidence="2" type="ORF">KDAU_68150</name>
</gene>
<organism evidence="2 3">
    <name type="scientific">Dictyobacter aurantiacus</name>
    <dbReference type="NCBI Taxonomy" id="1936993"/>
    <lineage>
        <taxon>Bacteria</taxon>
        <taxon>Bacillati</taxon>
        <taxon>Chloroflexota</taxon>
        <taxon>Ktedonobacteria</taxon>
        <taxon>Ktedonobacterales</taxon>
        <taxon>Dictyobacteraceae</taxon>
        <taxon>Dictyobacter</taxon>
    </lineage>
</organism>
<reference evidence="3" key="1">
    <citation type="submission" date="2018-12" db="EMBL/GenBank/DDBJ databases">
        <title>Tengunoibacter tsumagoiensis gen. nov., sp. nov., Dictyobacter kobayashii sp. nov., D. alpinus sp. nov., and D. joshuensis sp. nov. and description of Dictyobacteraceae fam. nov. within the order Ktedonobacterales isolated from Tengu-no-mugimeshi.</title>
        <authorList>
            <person name="Wang C.M."/>
            <person name="Zheng Y."/>
            <person name="Sakai Y."/>
            <person name="Toyoda A."/>
            <person name="Minakuchi Y."/>
            <person name="Abe K."/>
            <person name="Yokota A."/>
            <person name="Yabe S."/>
        </authorList>
    </citation>
    <scope>NUCLEOTIDE SEQUENCE [LARGE SCALE GENOMIC DNA]</scope>
    <source>
        <strain evidence="3">S-27</strain>
    </source>
</reference>
<keyword evidence="3" id="KW-1185">Reference proteome</keyword>
<feature type="region of interest" description="Disordered" evidence="1">
    <location>
        <begin position="30"/>
        <end position="87"/>
    </location>
</feature>
<dbReference type="Proteomes" id="UP000287224">
    <property type="component" value="Unassembled WGS sequence"/>
</dbReference>